<dbReference type="Proteomes" id="UP000887580">
    <property type="component" value="Unplaced"/>
</dbReference>
<dbReference type="WBParaSite" id="PS1159_v2.g17419.t1">
    <property type="protein sequence ID" value="PS1159_v2.g17419.t1"/>
    <property type="gene ID" value="PS1159_v2.g17419"/>
</dbReference>
<proteinExistence type="predicted"/>
<evidence type="ECO:0000313" key="2">
    <source>
        <dbReference type="WBParaSite" id="PS1159_v2.g17419.t1"/>
    </source>
</evidence>
<accession>A0AC35FGY1</accession>
<evidence type="ECO:0000313" key="1">
    <source>
        <dbReference type="Proteomes" id="UP000887580"/>
    </source>
</evidence>
<name>A0AC35FGY1_9BILA</name>
<reference evidence="2" key="1">
    <citation type="submission" date="2022-11" db="UniProtKB">
        <authorList>
            <consortium name="WormBaseParasite"/>
        </authorList>
    </citation>
    <scope>IDENTIFICATION</scope>
</reference>
<sequence length="115" mass="13002">MVFLRASFIIALMLFAQNASALITFADLCFHSRIDHILCQKSIAAPRYLNHFQPTQDFFAGLDPLLANKLATGGADFPHSPSKRGYDFIRFGRSPSQAKRQKAASTYDYIRFGRR</sequence>
<protein>
    <submittedName>
        <fullName evidence="2">Uncharacterized protein</fullName>
    </submittedName>
</protein>
<organism evidence="1 2">
    <name type="scientific">Panagrolaimus sp. PS1159</name>
    <dbReference type="NCBI Taxonomy" id="55785"/>
    <lineage>
        <taxon>Eukaryota</taxon>
        <taxon>Metazoa</taxon>
        <taxon>Ecdysozoa</taxon>
        <taxon>Nematoda</taxon>
        <taxon>Chromadorea</taxon>
        <taxon>Rhabditida</taxon>
        <taxon>Tylenchina</taxon>
        <taxon>Panagrolaimomorpha</taxon>
        <taxon>Panagrolaimoidea</taxon>
        <taxon>Panagrolaimidae</taxon>
        <taxon>Panagrolaimus</taxon>
    </lineage>
</organism>